<dbReference type="InterPro" id="IPR011250">
    <property type="entry name" value="OMP/PagP_B-barrel"/>
</dbReference>
<dbReference type="KEGG" id="aon:DEH84_17095"/>
<dbReference type="InterPro" id="IPR005618">
    <property type="entry name" value="OMPW"/>
</dbReference>
<keyword evidence="4" id="KW-1185">Reference proteome</keyword>
<dbReference type="AlphaFoldDB" id="A0A2U8FV51"/>
<feature type="signal peptide" evidence="2">
    <location>
        <begin position="1"/>
        <end position="28"/>
    </location>
</feature>
<dbReference type="Proteomes" id="UP000244892">
    <property type="component" value="Chromosome"/>
</dbReference>
<evidence type="ECO:0000313" key="4">
    <source>
        <dbReference type="Proteomes" id="UP000244892"/>
    </source>
</evidence>
<accession>A0A2U8FV51</accession>
<keyword evidence="2" id="KW-0732">Signal</keyword>
<dbReference type="GO" id="GO:0044384">
    <property type="term" value="C:host outer membrane"/>
    <property type="evidence" value="ECO:0007669"/>
    <property type="project" value="InterPro"/>
</dbReference>
<feature type="chain" id="PRO_5016138862" description="OmpW family protein" evidence="2">
    <location>
        <begin position="29"/>
        <end position="212"/>
    </location>
</feature>
<dbReference type="GO" id="GO:0009279">
    <property type="term" value="C:cell outer membrane"/>
    <property type="evidence" value="ECO:0007669"/>
    <property type="project" value="UniProtKB-SubCell"/>
</dbReference>
<dbReference type="Gene3D" id="2.40.160.20">
    <property type="match status" value="1"/>
</dbReference>
<organism evidence="3 4">
    <name type="scientific">Aquabacterium olei</name>
    <dbReference type="NCBI Taxonomy" id="1296669"/>
    <lineage>
        <taxon>Bacteria</taxon>
        <taxon>Pseudomonadati</taxon>
        <taxon>Pseudomonadota</taxon>
        <taxon>Betaproteobacteria</taxon>
        <taxon>Burkholderiales</taxon>
        <taxon>Aquabacterium</taxon>
    </lineage>
</organism>
<dbReference type="Pfam" id="PF03922">
    <property type="entry name" value="OmpW"/>
    <property type="match status" value="1"/>
</dbReference>
<evidence type="ECO:0000256" key="1">
    <source>
        <dbReference type="ARBA" id="ARBA00004442"/>
    </source>
</evidence>
<dbReference type="InterPro" id="IPR000758">
    <property type="entry name" value="Enterovir_OMP"/>
</dbReference>
<dbReference type="GO" id="GO:0055085">
    <property type="term" value="P:transmembrane transport"/>
    <property type="evidence" value="ECO:0007669"/>
    <property type="project" value="TreeGrafter"/>
</dbReference>
<name>A0A2U8FV51_9BURK</name>
<gene>
    <name evidence="3" type="ORF">DEH84_17095</name>
</gene>
<evidence type="ECO:0000313" key="3">
    <source>
        <dbReference type="EMBL" id="AWI54945.1"/>
    </source>
</evidence>
<dbReference type="EMBL" id="CP029210">
    <property type="protein sequence ID" value="AWI54945.1"/>
    <property type="molecule type" value="Genomic_DNA"/>
</dbReference>
<evidence type="ECO:0008006" key="5">
    <source>
        <dbReference type="Google" id="ProtNLM"/>
    </source>
</evidence>
<dbReference type="PANTHER" id="PTHR36920">
    <property type="match status" value="1"/>
</dbReference>
<sequence length="212" mass="22787">MSTIFTRSSLIAAVALACAALTPAVSQAAAGDIVVRARALYLEPANESTGPIVPDNAIKVNSKYIWEVDASYFVTNNLALELIATSPQKHTVYAGDAKLGTLRHLPPTLTLQYHFAPDHPTVRPYIGAGVNYTRFSAVKLTYPDGNALKLEESSWGTAFQIGADFPITKELALNVDFKKIDIRADVTHPVAGKAATVKVDPIVFGIGLGYRF</sequence>
<reference evidence="3 4" key="1">
    <citation type="submission" date="2018-05" db="EMBL/GenBank/DDBJ databases">
        <title>complete genome sequence of Aquabacterium olei NBRC 110486.</title>
        <authorList>
            <person name="Tang B."/>
            <person name="Chang J."/>
            <person name="Zhang L."/>
            <person name="Yang H."/>
        </authorList>
    </citation>
    <scope>NUCLEOTIDE SEQUENCE [LARGE SCALE GENOMIC DNA]</scope>
    <source>
        <strain evidence="3 4">NBRC 110486</strain>
    </source>
</reference>
<dbReference type="PROSITE" id="PS51257">
    <property type="entry name" value="PROKAR_LIPOPROTEIN"/>
    <property type="match status" value="1"/>
</dbReference>
<proteinExistence type="predicted"/>
<dbReference type="PROSITE" id="PS00695">
    <property type="entry name" value="ENT_VIR_OMP_2"/>
    <property type="match status" value="1"/>
</dbReference>
<dbReference type="OrthoDB" id="9807574at2"/>
<dbReference type="PANTHER" id="PTHR36920:SF1">
    <property type="entry name" value="OUTER MEMBRANE PROTEIN W"/>
    <property type="match status" value="1"/>
</dbReference>
<dbReference type="RefSeq" id="WP_109038064.1">
    <property type="nucleotide sequence ID" value="NZ_CP029210.1"/>
</dbReference>
<protein>
    <recommendedName>
        <fullName evidence="5">OmpW family protein</fullName>
    </recommendedName>
</protein>
<dbReference type="SUPFAM" id="SSF56925">
    <property type="entry name" value="OMPA-like"/>
    <property type="match status" value="1"/>
</dbReference>
<evidence type="ECO:0000256" key="2">
    <source>
        <dbReference type="SAM" id="SignalP"/>
    </source>
</evidence>
<comment type="subcellular location">
    <subcellularLocation>
        <location evidence="1">Cell outer membrane</location>
    </subcellularLocation>
</comment>